<gene>
    <name evidence="3" type="ORF">K437DRAFT_294168</name>
</gene>
<evidence type="ECO:0000256" key="2">
    <source>
        <dbReference type="SAM" id="MobiDB-lite"/>
    </source>
</evidence>
<comment type="caution">
    <text evidence="3">The sequence shown here is derived from an EMBL/GenBank/DDBJ whole genome shotgun (WGS) entry which is preliminary data.</text>
</comment>
<reference evidence="3 4" key="1">
    <citation type="submission" date="2014-05" db="EMBL/GenBank/DDBJ databases">
        <title>Draft genome sequence of a rare smut relative, Tilletiaria anomala UBC 951.</title>
        <authorList>
            <consortium name="DOE Joint Genome Institute"/>
            <person name="Toome M."/>
            <person name="Kuo A."/>
            <person name="Henrissat B."/>
            <person name="Lipzen A."/>
            <person name="Tritt A."/>
            <person name="Yoshinaga Y."/>
            <person name="Zane M."/>
            <person name="Barry K."/>
            <person name="Grigoriev I.V."/>
            <person name="Spatafora J.W."/>
            <person name="Aimea M.C."/>
        </authorList>
    </citation>
    <scope>NUCLEOTIDE SEQUENCE [LARGE SCALE GENOMIC DNA]</scope>
    <source>
        <strain evidence="3 4">UBC 951</strain>
    </source>
</reference>
<dbReference type="Pfam" id="PF10209">
    <property type="entry name" value="DUF2340"/>
    <property type="match status" value="1"/>
</dbReference>
<dbReference type="RefSeq" id="XP_013243708.1">
    <property type="nucleotide sequence ID" value="XM_013388254.1"/>
</dbReference>
<evidence type="ECO:0000313" key="4">
    <source>
        <dbReference type="Proteomes" id="UP000027361"/>
    </source>
</evidence>
<evidence type="ECO:0008006" key="5">
    <source>
        <dbReference type="Google" id="ProtNLM"/>
    </source>
</evidence>
<feature type="region of interest" description="Disordered" evidence="2">
    <location>
        <begin position="1"/>
        <end position="46"/>
    </location>
</feature>
<accession>A0A066VZ27</accession>
<feature type="compositionally biased region" description="Basic and acidic residues" evidence="2">
    <location>
        <begin position="1"/>
        <end position="10"/>
    </location>
</feature>
<dbReference type="InterPro" id="IPR018794">
    <property type="entry name" value="UPF0538"/>
</dbReference>
<dbReference type="AlphaFoldDB" id="A0A066VZ27"/>
<protein>
    <recommendedName>
        <fullName evidence="5">Cytoplasmic protein</fullName>
    </recommendedName>
</protein>
<dbReference type="Proteomes" id="UP000027361">
    <property type="component" value="Unassembled WGS sequence"/>
</dbReference>
<dbReference type="EMBL" id="JMSN01000032">
    <property type="protein sequence ID" value="KDN46972.1"/>
    <property type="molecule type" value="Genomic_DNA"/>
</dbReference>
<organism evidence="3 4">
    <name type="scientific">Tilletiaria anomala (strain ATCC 24038 / CBS 436.72 / UBC 951)</name>
    <dbReference type="NCBI Taxonomy" id="1037660"/>
    <lineage>
        <taxon>Eukaryota</taxon>
        <taxon>Fungi</taxon>
        <taxon>Dikarya</taxon>
        <taxon>Basidiomycota</taxon>
        <taxon>Ustilaginomycotina</taxon>
        <taxon>Exobasidiomycetes</taxon>
        <taxon>Georgefischeriales</taxon>
        <taxon>Tilletiariaceae</taxon>
        <taxon>Tilletiaria</taxon>
    </lineage>
</organism>
<dbReference type="InParanoid" id="A0A066VZ27"/>
<comment type="similarity">
    <text evidence="1">Belongs to the UPF0538 family.</text>
</comment>
<dbReference type="OrthoDB" id="937at2759"/>
<dbReference type="PANTHER" id="PTHR18444:SF9">
    <property type="entry name" value="UPF0538 PROTEIN C2ORF76"/>
    <property type="match status" value="1"/>
</dbReference>
<proteinExistence type="inferred from homology"/>
<sequence>MEANESEREVSAATAAFACPPVPVVEDKDPASTEAGSQAQGEGETPAHLLPGGFHAFNPAYGDDSTPVTNLQRPKTDAVITIRVIKSFEYRTMKALVLKAVDLTTMTVGELKQRCRQEITATPAFKAFRSSVNSLDTIKVYTRAHGSKTTNLIINLDHPEWILDDNSKTLEAYGFENEAEASFFNRDAYEAFLKHPETKWA</sequence>
<dbReference type="GeneID" id="25267195"/>
<evidence type="ECO:0000313" key="3">
    <source>
        <dbReference type="EMBL" id="KDN46972.1"/>
    </source>
</evidence>
<name>A0A066VZ27_TILAU</name>
<evidence type="ECO:0000256" key="1">
    <source>
        <dbReference type="ARBA" id="ARBA00007176"/>
    </source>
</evidence>
<dbReference type="FunCoup" id="A0A066VZ27">
    <property type="interactions" value="17"/>
</dbReference>
<keyword evidence="4" id="KW-1185">Reference proteome</keyword>
<dbReference type="HOGENOM" id="CLU_117792_0_0_1"/>
<dbReference type="PANTHER" id="PTHR18444">
    <property type="entry name" value="UPF0538 FAMILY MEMBER"/>
    <property type="match status" value="1"/>
</dbReference>